<dbReference type="InterPro" id="IPR041233">
    <property type="entry name" value="Melibiase_C"/>
</dbReference>
<dbReference type="InterPro" id="IPR035992">
    <property type="entry name" value="Ricin_B-like_lectins"/>
</dbReference>
<dbReference type="Pfam" id="PF17801">
    <property type="entry name" value="Melibiase_C"/>
    <property type="match status" value="1"/>
</dbReference>
<evidence type="ECO:0000256" key="12">
    <source>
        <dbReference type="RuleBase" id="RU361168"/>
    </source>
</evidence>
<comment type="subcellular location">
    <subcellularLocation>
        <location evidence="3">Secreted</location>
    </subcellularLocation>
</comment>
<evidence type="ECO:0000256" key="8">
    <source>
        <dbReference type="ARBA" id="ARBA00022801"/>
    </source>
</evidence>
<comment type="caution">
    <text evidence="14">The sequence shown here is derived from an EMBL/GenBank/DDBJ whole genome shotgun (WGS) entry which is preliminary data.</text>
</comment>
<dbReference type="SUPFAM" id="SSF51011">
    <property type="entry name" value="Glycosyl hydrolase domain"/>
    <property type="match status" value="1"/>
</dbReference>
<keyword evidence="11 12" id="KW-0326">Glycosidase</keyword>
<dbReference type="SUPFAM" id="SSF51445">
    <property type="entry name" value="(Trans)glycosidases"/>
    <property type="match status" value="1"/>
</dbReference>
<evidence type="ECO:0000256" key="11">
    <source>
        <dbReference type="ARBA" id="ARBA00023295"/>
    </source>
</evidence>
<dbReference type="Pfam" id="PF16499">
    <property type="entry name" value="Melibiase_2"/>
    <property type="match status" value="1"/>
</dbReference>
<dbReference type="InterPro" id="IPR017853">
    <property type="entry name" value="GH"/>
</dbReference>
<accession>A0A8H3RHI4</accession>
<dbReference type="Proteomes" id="UP000465221">
    <property type="component" value="Unassembled WGS sequence"/>
</dbReference>
<dbReference type="PANTHER" id="PTHR11452">
    <property type="entry name" value="ALPHA-GALACTOSIDASE/ALPHA-N-ACETYLGALACTOSAMINIDASE"/>
    <property type="match status" value="1"/>
</dbReference>
<dbReference type="EC" id="3.2.1.22" evidence="12"/>
<keyword evidence="6" id="KW-0732">Signal</keyword>
<dbReference type="FunFam" id="2.80.10.50:FF:000077">
    <property type="entry name" value="Alpha-galactosidase A"/>
    <property type="match status" value="1"/>
</dbReference>
<dbReference type="GO" id="GO:0030246">
    <property type="term" value="F:carbohydrate binding"/>
    <property type="evidence" value="ECO:0007669"/>
    <property type="project" value="UniProtKB-KW"/>
</dbReference>
<proteinExistence type="inferred from homology"/>
<evidence type="ECO:0000256" key="2">
    <source>
        <dbReference type="ARBA" id="ARBA00003969"/>
    </source>
</evidence>
<evidence type="ECO:0000256" key="7">
    <source>
        <dbReference type="ARBA" id="ARBA00022734"/>
    </source>
</evidence>
<evidence type="ECO:0000259" key="13">
    <source>
        <dbReference type="SMART" id="SM00458"/>
    </source>
</evidence>
<dbReference type="GO" id="GO:0004557">
    <property type="term" value="F:alpha-galactosidase activity"/>
    <property type="evidence" value="ECO:0007669"/>
    <property type="project" value="UniProtKB-EC"/>
</dbReference>
<protein>
    <recommendedName>
        <fullName evidence="12">Alpha-galactosidase</fullName>
        <ecNumber evidence="12">3.2.1.22</ecNumber>
    </recommendedName>
    <alternativeName>
        <fullName evidence="12">Melibiase</fullName>
    </alternativeName>
</protein>
<dbReference type="SMART" id="SM00458">
    <property type="entry name" value="RICIN"/>
    <property type="match status" value="1"/>
</dbReference>
<evidence type="ECO:0000313" key="14">
    <source>
        <dbReference type="EMBL" id="GFF26264.1"/>
    </source>
</evidence>
<keyword evidence="7" id="KW-0430">Lectin</keyword>
<evidence type="ECO:0000256" key="9">
    <source>
        <dbReference type="ARBA" id="ARBA00023157"/>
    </source>
</evidence>
<comment type="similarity">
    <text evidence="4 12">Belongs to the glycosyl hydrolase 27 family.</text>
</comment>
<dbReference type="InterPro" id="IPR000772">
    <property type="entry name" value="Ricin_B_lectin"/>
</dbReference>
<dbReference type="PANTHER" id="PTHR11452:SF91">
    <property type="entry name" value="ALPHA-GALACTOSIDASE A-RELATED"/>
    <property type="match status" value="1"/>
</dbReference>
<dbReference type="Gene3D" id="2.60.40.1180">
    <property type="entry name" value="Golgi alpha-mannosidase II"/>
    <property type="match status" value="1"/>
</dbReference>
<dbReference type="FunFam" id="3.20.20.70:FF:000177">
    <property type="entry name" value="Alpha-galactosidase"/>
    <property type="match status" value="1"/>
</dbReference>
<dbReference type="CDD" id="cd14792">
    <property type="entry name" value="GH27"/>
    <property type="match status" value="1"/>
</dbReference>
<dbReference type="Gene3D" id="3.20.20.70">
    <property type="entry name" value="Aldolase class I"/>
    <property type="match status" value="1"/>
</dbReference>
<dbReference type="GO" id="GO:0005576">
    <property type="term" value="C:extracellular region"/>
    <property type="evidence" value="ECO:0007669"/>
    <property type="project" value="UniProtKB-SubCell"/>
</dbReference>
<feature type="domain" description="Ricin B lectin" evidence="13">
    <location>
        <begin position="772"/>
        <end position="880"/>
    </location>
</feature>
<evidence type="ECO:0000256" key="6">
    <source>
        <dbReference type="ARBA" id="ARBA00022729"/>
    </source>
</evidence>
<dbReference type="Gene3D" id="2.80.10.50">
    <property type="match status" value="1"/>
</dbReference>
<evidence type="ECO:0000256" key="1">
    <source>
        <dbReference type="ARBA" id="ARBA00001255"/>
    </source>
</evidence>
<keyword evidence="5" id="KW-0964">Secreted</keyword>
<evidence type="ECO:0000256" key="3">
    <source>
        <dbReference type="ARBA" id="ARBA00004613"/>
    </source>
</evidence>
<dbReference type="CDD" id="cd23425">
    <property type="entry name" value="beta-trefoil_Ricin_AglA"/>
    <property type="match status" value="1"/>
</dbReference>
<dbReference type="SUPFAM" id="SSF50370">
    <property type="entry name" value="Ricin B-like lectins"/>
    <property type="match status" value="1"/>
</dbReference>
<reference evidence="14 15" key="1">
    <citation type="submission" date="2020-01" db="EMBL/GenBank/DDBJ databases">
        <title>Draft genome sequence of Aspergillus udagawae IFM 46972.</title>
        <authorList>
            <person name="Takahashi H."/>
            <person name="Yaguchi T."/>
        </authorList>
    </citation>
    <scope>NUCLEOTIDE SEQUENCE [LARGE SCALE GENOMIC DNA]</scope>
    <source>
        <strain evidence="14 15">IFM 46972</strain>
    </source>
</reference>
<gene>
    <name evidence="14" type="ORF">IFM46972_01709</name>
</gene>
<name>A0A8H3RHI4_9EURO</name>
<dbReference type="EMBL" id="BLKC01000008">
    <property type="protein sequence ID" value="GFF26264.1"/>
    <property type="molecule type" value="Genomic_DNA"/>
</dbReference>
<dbReference type="PRINTS" id="PR00740">
    <property type="entry name" value="GLHYDRLASE27"/>
</dbReference>
<keyword evidence="10" id="KW-0325">Glycoprotein</keyword>
<dbReference type="FunFam" id="2.60.40.1180:FF:000056">
    <property type="entry name" value="Alpha-galactosidase A"/>
    <property type="match status" value="1"/>
</dbReference>
<organism evidence="14 15">
    <name type="scientific">Aspergillus udagawae</name>
    <dbReference type="NCBI Taxonomy" id="91492"/>
    <lineage>
        <taxon>Eukaryota</taxon>
        <taxon>Fungi</taxon>
        <taxon>Dikarya</taxon>
        <taxon>Ascomycota</taxon>
        <taxon>Pezizomycotina</taxon>
        <taxon>Eurotiomycetes</taxon>
        <taxon>Eurotiomycetidae</taxon>
        <taxon>Eurotiales</taxon>
        <taxon>Aspergillaceae</taxon>
        <taxon>Aspergillus</taxon>
        <taxon>Aspergillus subgen. Fumigati</taxon>
    </lineage>
</organism>
<comment type="function">
    <text evidence="2">Hydrolyzes a variety of simple alpha-D-galactoside as well as more complex molecules such as oligosaccharides and polysaccharides.</text>
</comment>
<keyword evidence="8 12" id="KW-0378">Hydrolase</keyword>
<keyword evidence="9 12" id="KW-1015">Disulfide bond</keyword>
<dbReference type="AlphaFoldDB" id="A0A8H3RHI4"/>
<dbReference type="InterPro" id="IPR013780">
    <property type="entry name" value="Glyco_hydro_b"/>
</dbReference>
<dbReference type="Pfam" id="PF00652">
    <property type="entry name" value="Ricin_B_lectin"/>
    <property type="match status" value="1"/>
</dbReference>
<evidence type="ECO:0000256" key="10">
    <source>
        <dbReference type="ARBA" id="ARBA00023180"/>
    </source>
</evidence>
<sequence length="888" mass="99792">MGLPYSILIDSIPTDCVPELRTVSSASRMKYPTHIIDPNGDIIIRLLNPNAPFVVSEEWDYGEDDVLPSWFGSRQWNPINNEQAVDSLIDLTVVDQDDQNEQPKPTASESHVSLLAPSGLTRVPTRRQRHRPRKLSEGERILNEYARKSAFNEEYTYQVSSQHLILASPFFRSALTKGWKETHTLGTHGSVTFTVYHWDDQALLIFLNVIHGQHRDLPWKVGLELLAKITVIADYYQCIDAILFMALSWYAFLKPTCSALVRPRDIVLWLWVSWVLRLPEQFRKVGAIAMEQLDQRMDSLGLPIPKRILCEFCGIVSSVIADGIRRHQPSRRVSSEGNRLLFWWLYRGWTVRRHITMYAAKSLLSTLIPIMIPLSLGSVSSPNLLPTPPMGFNNWARFMCDLNETLFLETASAMISTGLLAAGYNRLNLDDCWMAYERAPDSSLLWNTTKFPHGIPWLAHHVKAQGFHLGIYQDAGNLTCGGYPGSFGHEELDAQTFAAWGIDYLKLDGCNVFPQHSRTLEEEYQARYAHWHAVLQQMHPPLIFSESAPAYFADSANLTAWYEVMDWVPAFGELARHSTDILVYAGQGSAWDSIMVNYHYNTLLARYQRPGYFNDPDFLIPDHPGLTLEEKRSHFALWASFSAPLIVSAYIPGLSEEELAILRNAELIRVDQDALGLQATLASRGEKVDVLTRSLEGGDRLLTVLNRGGGVATVKVPVEWMGLQRGCAFAAKSLWDGKVQVLEEQMVVRLNSHATQVYRIALPEKCSTIIPTGIVFNTASGNCLTDRDGSKVGFEACKGSKTQIWQVTELGSLRPLSRTSHCLTASSQISVQLCTGHQDQKWTYEITGNLKNEHTNMCLTEGRGISECGFERDSQVFGLPSGVDIKSS</sequence>
<dbReference type="InterPro" id="IPR013785">
    <property type="entry name" value="Aldolase_TIM"/>
</dbReference>
<evidence type="ECO:0000313" key="15">
    <source>
        <dbReference type="Proteomes" id="UP000465221"/>
    </source>
</evidence>
<dbReference type="PROSITE" id="PS50231">
    <property type="entry name" value="RICIN_B_LECTIN"/>
    <property type="match status" value="1"/>
</dbReference>
<dbReference type="GO" id="GO:0005975">
    <property type="term" value="P:carbohydrate metabolic process"/>
    <property type="evidence" value="ECO:0007669"/>
    <property type="project" value="InterPro"/>
</dbReference>
<evidence type="ECO:0000256" key="5">
    <source>
        <dbReference type="ARBA" id="ARBA00022525"/>
    </source>
</evidence>
<comment type="catalytic activity">
    <reaction evidence="1 12">
        <text>Hydrolysis of terminal, non-reducing alpha-D-galactose residues in alpha-D-galactosides, including galactose oligosaccharides, galactomannans and galactolipids.</text>
        <dbReference type="EC" id="3.2.1.22"/>
    </reaction>
</comment>
<evidence type="ECO:0000256" key="4">
    <source>
        <dbReference type="ARBA" id="ARBA00009743"/>
    </source>
</evidence>
<dbReference type="InterPro" id="IPR002241">
    <property type="entry name" value="Glyco_hydro_27"/>
</dbReference>